<dbReference type="PANTHER" id="PTHR43617:SF20">
    <property type="entry name" value="N-ALPHA-ACETYLTRANSFERASE RIMI"/>
    <property type="match status" value="1"/>
</dbReference>
<evidence type="ECO:0000259" key="1">
    <source>
        <dbReference type="PROSITE" id="PS51186"/>
    </source>
</evidence>
<proteinExistence type="predicted"/>
<accession>X1Q0A6</accession>
<evidence type="ECO:0000313" key="2">
    <source>
        <dbReference type="EMBL" id="GAI61643.1"/>
    </source>
</evidence>
<feature type="domain" description="N-acetyltransferase" evidence="1">
    <location>
        <begin position="1"/>
        <end position="196"/>
    </location>
</feature>
<dbReference type="EMBL" id="BARW01000252">
    <property type="protein sequence ID" value="GAI61643.1"/>
    <property type="molecule type" value="Genomic_DNA"/>
</dbReference>
<dbReference type="CDD" id="cd04301">
    <property type="entry name" value="NAT_SF"/>
    <property type="match status" value="1"/>
</dbReference>
<dbReference type="Gene3D" id="3.40.630.30">
    <property type="match status" value="1"/>
</dbReference>
<dbReference type="GO" id="GO:0016747">
    <property type="term" value="F:acyltransferase activity, transferring groups other than amino-acyl groups"/>
    <property type="evidence" value="ECO:0007669"/>
    <property type="project" value="InterPro"/>
</dbReference>
<dbReference type="InterPro" id="IPR050276">
    <property type="entry name" value="MshD_Acetyltransferase"/>
</dbReference>
<dbReference type="InterPro" id="IPR000182">
    <property type="entry name" value="GNAT_dom"/>
</dbReference>
<dbReference type="AlphaFoldDB" id="X1Q0A6"/>
<dbReference type="PANTHER" id="PTHR43617">
    <property type="entry name" value="L-AMINO ACID N-ACETYLTRANSFERASE"/>
    <property type="match status" value="1"/>
</dbReference>
<dbReference type="Pfam" id="PF00583">
    <property type="entry name" value="Acetyltransf_1"/>
    <property type="match status" value="1"/>
</dbReference>
<reference evidence="2" key="1">
    <citation type="journal article" date="2014" name="Front. Microbiol.">
        <title>High frequency of phylogenetically diverse reductive dehalogenase-homologous genes in deep subseafloor sedimentary metagenomes.</title>
        <authorList>
            <person name="Kawai M."/>
            <person name="Futagami T."/>
            <person name="Toyoda A."/>
            <person name="Takaki Y."/>
            <person name="Nishi S."/>
            <person name="Hori S."/>
            <person name="Arai W."/>
            <person name="Tsubouchi T."/>
            <person name="Morono Y."/>
            <person name="Uchiyama I."/>
            <person name="Ito T."/>
            <person name="Fujiyama A."/>
            <person name="Inagaki F."/>
            <person name="Takami H."/>
        </authorList>
    </citation>
    <scope>NUCLEOTIDE SEQUENCE</scope>
    <source>
        <strain evidence="2">Expedition CK06-06</strain>
    </source>
</reference>
<protein>
    <recommendedName>
        <fullName evidence="1">N-acetyltransferase domain-containing protein</fullName>
    </recommendedName>
</protein>
<dbReference type="SUPFAM" id="SSF55729">
    <property type="entry name" value="Acyl-CoA N-acyltransferases (Nat)"/>
    <property type="match status" value="1"/>
</dbReference>
<dbReference type="PROSITE" id="PS51186">
    <property type="entry name" value="GNAT"/>
    <property type="match status" value="1"/>
</dbReference>
<sequence>MRKGLPEDAQDFTNLLSLSAPIFFTVIYGSDVSSVIQNLFRQPKNLFSFEHSYFIEVEGTKAGMILGYDWKTKREEEWRTGLLMIKYMKLRFFARILSLVKALSLTGKVEDNEYYVSNIAVYPEFRGAKLGTNLLLRMEEEVKSCGATKMALDVEADNQGAIKLYNRLGYSVAGKPRGAKIDRKNFTLVRMCKNCDDNVD</sequence>
<organism evidence="2">
    <name type="scientific">marine sediment metagenome</name>
    <dbReference type="NCBI Taxonomy" id="412755"/>
    <lineage>
        <taxon>unclassified sequences</taxon>
        <taxon>metagenomes</taxon>
        <taxon>ecological metagenomes</taxon>
    </lineage>
</organism>
<dbReference type="InterPro" id="IPR016181">
    <property type="entry name" value="Acyl_CoA_acyltransferase"/>
</dbReference>
<name>X1Q0A6_9ZZZZ</name>
<gene>
    <name evidence="2" type="ORF">S12H4_01320</name>
</gene>
<comment type="caution">
    <text evidence="2">The sequence shown here is derived from an EMBL/GenBank/DDBJ whole genome shotgun (WGS) entry which is preliminary data.</text>
</comment>